<dbReference type="Gene3D" id="3.40.50.10490">
    <property type="entry name" value="Glucose-6-phosphate isomerase like protein, domain 1"/>
    <property type="match status" value="1"/>
</dbReference>
<evidence type="ECO:0000259" key="4">
    <source>
        <dbReference type="PROSITE" id="PS51071"/>
    </source>
</evidence>
<accession>A0A410QCL3</accession>
<dbReference type="GO" id="GO:0003677">
    <property type="term" value="F:DNA binding"/>
    <property type="evidence" value="ECO:0007669"/>
    <property type="project" value="UniProtKB-KW"/>
</dbReference>
<feature type="domain" description="HTH rpiR-type" evidence="4">
    <location>
        <begin position="5"/>
        <end position="81"/>
    </location>
</feature>
<keyword evidence="2" id="KW-0238">DNA-binding</keyword>
<evidence type="ECO:0000256" key="2">
    <source>
        <dbReference type="ARBA" id="ARBA00023125"/>
    </source>
</evidence>
<dbReference type="GO" id="GO:0097367">
    <property type="term" value="F:carbohydrate derivative binding"/>
    <property type="evidence" value="ECO:0007669"/>
    <property type="project" value="InterPro"/>
</dbReference>
<dbReference type="Proteomes" id="UP000287969">
    <property type="component" value="Chromosome"/>
</dbReference>
<proteinExistence type="predicted"/>
<sequence>MKKNLDLIKTLQQNYRTFSKGQKIIAEYIMENYDKAAFMTASKLGKSVNVSESTVVRFANTLGYEGYRDLQKELQDLIKNKLTTVQRISLNDDFSDRQNSLKKILKKDIESINKIIDEIDYDAFEKAADEIRKARIVYVLGLRSSSFLAEYLGFYLNFIIDNVKVVNLGPNDIFEQLMKVTDKDLVIVISYPRYSKRTLEALRYVKERNCDIISITDSLISPAAQISDITLAARNSMVSFVDSLVAPMSLINALIIATGFENEKDIIRKFGDLEDIWNKYNIYDKNNPNH</sequence>
<reference evidence="7" key="1">
    <citation type="submission" date="2019-01" db="EMBL/GenBank/DDBJ databases">
        <title>Draft genomes of a novel of Sporanaerobacter strains.</title>
        <authorList>
            <person name="Ma S."/>
        </authorList>
    </citation>
    <scope>NUCLEOTIDE SEQUENCE [LARGE SCALE GENOMIC DNA]</scope>
    <source>
        <strain evidence="7">NJN-17</strain>
    </source>
</reference>
<protein>
    <submittedName>
        <fullName evidence="6">MurR/RpiR family transcriptional regulator</fullName>
    </submittedName>
</protein>
<evidence type="ECO:0000256" key="3">
    <source>
        <dbReference type="ARBA" id="ARBA00023163"/>
    </source>
</evidence>
<dbReference type="InterPro" id="IPR047640">
    <property type="entry name" value="RpiR-like"/>
</dbReference>
<evidence type="ECO:0000313" key="7">
    <source>
        <dbReference type="Proteomes" id="UP000287969"/>
    </source>
</evidence>
<keyword evidence="1" id="KW-0805">Transcription regulation</keyword>
<dbReference type="Pfam" id="PF01380">
    <property type="entry name" value="SIS"/>
    <property type="match status" value="1"/>
</dbReference>
<gene>
    <name evidence="6" type="ORF">EQM13_09030</name>
</gene>
<dbReference type="InterPro" id="IPR001347">
    <property type="entry name" value="SIS_dom"/>
</dbReference>
<dbReference type="InterPro" id="IPR036388">
    <property type="entry name" value="WH-like_DNA-bd_sf"/>
</dbReference>
<dbReference type="Gene3D" id="1.10.10.10">
    <property type="entry name" value="Winged helix-like DNA-binding domain superfamily/Winged helix DNA-binding domain"/>
    <property type="match status" value="1"/>
</dbReference>
<dbReference type="KEGG" id="spoa:EQM13_09030"/>
<evidence type="ECO:0000256" key="1">
    <source>
        <dbReference type="ARBA" id="ARBA00023015"/>
    </source>
</evidence>
<dbReference type="RefSeq" id="WP_071138659.1">
    <property type="nucleotide sequence ID" value="NZ_CP035282.1"/>
</dbReference>
<dbReference type="InterPro" id="IPR009057">
    <property type="entry name" value="Homeodomain-like_sf"/>
</dbReference>
<dbReference type="PANTHER" id="PTHR30514:SF18">
    <property type="entry name" value="RPIR-FAMILY TRANSCRIPTIONAL REGULATOR"/>
    <property type="match status" value="1"/>
</dbReference>
<organism evidence="6 7">
    <name type="scientific">Acidilutibacter cellobiosedens</name>
    <dbReference type="NCBI Taxonomy" id="2507161"/>
    <lineage>
        <taxon>Bacteria</taxon>
        <taxon>Bacillati</taxon>
        <taxon>Bacillota</taxon>
        <taxon>Tissierellia</taxon>
        <taxon>Tissierellales</taxon>
        <taxon>Acidilutibacteraceae</taxon>
        <taxon>Acidilutibacter</taxon>
    </lineage>
</organism>
<keyword evidence="3" id="KW-0804">Transcription</keyword>
<dbReference type="PROSITE" id="PS51071">
    <property type="entry name" value="HTH_RPIR"/>
    <property type="match status" value="1"/>
</dbReference>
<dbReference type="PROSITE" id="PS51464">
    <property type="entry name" value="SIS"/>
    <property type="match status" value="1"/>
</dbReference>
<evidence type="ECO:0000313" key="6">
    <source>
        <dbReference type="EMBL" id="QAT61720.1"/>
    </source>
</evidence>
<dbReference type="SUPFAM" id="SSF46689">
    <property type="entry name" value="Homeodomain-like"/>
    <property type="match status" value="1"/>
</dbReference>
<dbReference type="GO" id="GO:1901135">
    <property type="term" value="P:carbohydrate derivative metabolic process"/>
    <property type="evidence" value="ECO:0007669"/>
    <property type="project" value="InterPro"/>
</dbReference>
<dbReference type="EMBL" id="CP035282">
    <property type="protein sequence ID" value="QAT61720.1"/>
    <property type="molecule type" value="Genomic_DNA"/>
</dbReference>
<name>A0A410QCL3_9FIRM</name>
<dbReference type="OrthoDB" id="2930at2"/>
<dbReference type="PANTHER" id="PTHR30514">
    <property type="entry name" value="GLUCOKINASE"/>
    <property type="match status" value="1"/>
</dbReference>
<dbReference type="Pfam" id="PF01418">
    <property type="entry name" value="HTH_6"/>
    <property type="match status" value="1"/>
</dbReference>
<dbReference type="GO" id="GO:0003700">
    <property type="term" value="F:DNA-binding transcription factor activity"/>
    <property type="evidence" value="ECO:0007669"/>
    <property type="project" value="InterPro"/>
</dbReference>
<dbReference type="InterPro" id="IPR000281">
    <property type="entry name" value="HTH_RpiR"/>
</dbReference>
<evidence type="ECO:0000259" key="5">
    <source>
        <dbReference type="PROSITE" id="PS51464"/>
    </source>
</evidence>
<dbReference type="AlphaFoldDB" id="A0A410QCL3"/>
<dbReference type="SUPFAM" id="SSF53697">
    <property type="entry name" value="SIS domain"/>
    <property type="match status" value="1"/>
</dbReference>
<dbReference type="InterPro" id="IPR035472">
    <property type="entry name" value="RpiR-like_SIS"/>
</dbReference>
<dbReference type="InterPro" id="IPR046348">
    <property type="entry name" value="SIS_dom_sf"/>
</dbReference>
<dbReference type="CDD" id="cd05013">
    <property type="entry name" value="SIS_RpiR"/>
    <property type="match status" value="1"/>
</dbReference>
<feature type="domain" description="SIS" evidence="5">
    <location>
        <begin position="127"/>
        <end position="265"/>
    </location>
</feature>
<keyword evidence="7" id="KW-1185">Reference proteome</keyword>